<proteinExistence type="inferred from homology"/>
<protein>
    <submittedName>
        <fullName evidence="5">Gluconate 5-dehydrogenase</fullName>
        <ecNumber evidence="5">1.1.1.69</ecNumber>
    </submittedName>
</protein>
<dbReference type="PRINTS" id="PR00080">
    <property type="entry name" value="SDRFAMILY"/>
</dbReference>
<dbReference type="GO" id="GO:0008874">
    <property type="term" value="F:gluconate 5-dehydrogenase activity"/>
    <property type="evidence" value="ECO:0007669"/>
    <property type="project" value="UniProtKB-EC"/>
</dbReference>
<evidence type="ECO:0000256" key="1">
    <source>
        <dbReference type="ARBA" id="ARBA00006484"/>
    </source>
</evidence>
<dbReference type="Gene3D" id="3.40.50.720">
    <property type="entry name" value="NAD(P)-binding Rossmann-like Domain"/>
    <property type="match status" value="1"/>
</dbReference>
<dbReference type="PRINTS" id="PR00081">
    <property type="entry name" value="GDHRDH"/>
</dbReference>
<dbReference type="InterPro" id="IPR002347">
    <property type="entry name" value="SDR_fam"/>
</dbReference>
<evidence type="ECO:0000313" key="6">
    <source>
        <dbReference type="Proteomes" id="UP000233343"/>
    </source>
</evidence>
<dbReference type="InterPro" id="IPR036291">
    <property type="entry name" value="NAD(P)-bd_dom_sf"/>
</dbReference>
<dbReference type="Pfam" id="PF00106">
    <property type="entry name" value="adh_short"/>
    <property type="match status" value="1"/>
</dbReference>
<sequence>MNFHELFDLKDKVALITGGGRGLGEQIAEIYAERGCQLALCSRKKANCDEVADTLSNKYGVKAIGYELNVTSETSVLSVVEKVIHDFGKIDILVNNSGATWGAPVEEMPLGAWKKVIDVNVTGTFLLSQAVGKHMIARKQGKIINIASAAGLTVREPEVTNTIGYTTSKAAVIHFTKDLAMKWARHHIYVNAIAPGMFRTKMSAGILKKDEEAVLKTIPLRKIGDEHMLKGAAIYLASSASDFVTGTVLSVDGGSTL</sequence>
<keyword evidence="2" id="KW-0521">NADP</keyword>
<dbReference type="RefSeq" id="WP_066197735.1">
    <property type="nucleotide sequence ID" value="NZ_JAFDQP010000004.1"/>
</dbReference>
<accession>A0A2N0Z9C1</accession>
<evidence type="ECO:0000256" key="4">
    <source>
        <dbReference type="RuleBase" id="RU000363"/>
    </source>
</evidence>
<dbReference type="EMBL" id="PISD01000077">
    <property type="protein sequence ID" value="PKG26115.1"/>
    <property type="molecule type" value="Genomic_DNA"/>
</dbReference>
<dbReference type="NCBIfam" id="NF005559">
    <property type="entry name" value="PRK07231.1"/>
    <property type="match status" value="1"/>
</dbReference>
<dbReference type="PANTHER" id="PTHR43618">
    <property type="entry name" value="7-ALPHA-HYDROXYSTEROID DEHYDROGENASE"/>
    <property type="match status" value="1"/>
</dbReference>
<dbReference type="InterPro" id="IPR020904">
    <property type="entry name" value="Sc_DH/Rdtase_CS"/>
</dbReference>
<gene>
    <name evidence="5" type="ORF">CWS20_25690</name>
</gene>
<evidence type="ECO:0000256" key="3">
    <source>
        <dbReference type="ARBA" id="ARBA00023002"/>
    </source>
</evidence>
<dbReference type="GO" id="GO:0008206">
    <property type="term" value="P:bile acid metabolic process"/>
    <property type="evidence" value="ECO:0007669"/>
    <property type="project" value="UniProtKB-ARBA"/>
</dbReference>
<keyword evidence="6" id="KW-1185">Reference proteome</keyword>
<evidence type="ECO:0000256" key="2">
    <source>
        <dbReference type="ARBA" id="ARBA00022857"/>
    </source>
</evidence>
<dbReference type="InterPro" id="IPR052178">
    <property type="entry name" value="Sec_Metab_Biosynth_SDR"/>
</dbReference>
<dbReference type="SUPFAM" id="SSF51735">
    <property type="entry name" value="NAD(P)-binding Rossmann-fold domains"/>
    <property type="match status" value="1"/>
</dbReference>
<dbReference type="FunFam" id="3.40.50.720:FF:000084">
    <property type="entry name" value="Short-chain dehydrogenase reductase"/>
    <property type="match status" value="1"/>
</dbReference>
<name>A0A2N0Z9C1_9BACI</name>
<dbReference type="NCBIfam" id="NF006070">
    <property type="entry name" value="PRK08213.1"/>
    <property type="match status" value="1"/>
</dbReference>
<dbReference type="Proteomes" id="UP000233343">
    <property type="component" value="Unassembled WGS sequence"/>
</dbReference>
<dbReference type="PROSITE" id="PS00061">
    <property type="entry name" value="ADH_SHORT"/>
    <property type="match status" value="1"/>
</dbReference>
<evidence type="ECO:0000313" key="5">
    <source>
        <dbReference type="EMBL" id="PKG26115.1"/>
    </source>
</evidence>
<dbReference type="AlphaFoldDB" id="A0A2N0Z9C1"/>
<reference evidence="5 6" key="1">
    <citation type="journal article" date="2010" name="Int. J. Syst. Evol. Microbiol.">
        <title>Bacillus horneckiae sp. nov., isolated from a spacecraft-assembly clean room.</title>
        <authorList>
            <person name="Vaishampayan P."/>
            <person name="Probst A."/>
            <person name="Krishnamurthi S."/>
            <person name="Ghosh S."/>
            <person name="Osman S."/>
            <person name="McDowall A."/>
            <person name="Ruckmani A."/>
            <person name="Mayilraj S."/>
            <person name="Venkateswaran K."/>
        </authorList>
    </citation>
    <scope>NUCLEOTIDE SEQUENCE [LARGE SCALE GENOMIC DNA]</scope>
    <source>
        <strain evidence="6">1PO1SC</strain>
    </source>
</reference>
<keyword evidence="3 5" id="KW-0560">Oxidoreductase</keyword>
<organism evidence="5 6">
    <name type="scientific">Cytobacillus horneckiae</name>
    <dbReference type="NCBI Taxonomy" id="549687"/>
    <lineage>
        <taxon>Bacteria</taxon>
        <taxon>Bacillati</taxon>
        <taxon>Bacillota</taxon>
        <taxon>Bacilli</taxon>
        <taxon>Bacillales</taxon>
        <taxon>Bacillaceae</taxon>
        <taxon>Cytobacillus</taxon>
    </lineage>
</organism>
<comment type="caution">
    <text evidence="5">The sequence shown here is derived from an EMBL/GenBank/DDBJ whole genome shotgun (WGS) entry which is preliminary data.</text>
</comment>
<dbReference type="PANTHER" id="PTHR43618:SF8">
    <property type="entry name" value="7ALPHA-HYDROXYSTEROID DEHYDROGENASE"/>
    <property type="match status" value="1"/>
</dbReference>
<dbReference type="EC" id="1.1.1.69" evidence="5"/>
<comment type="similarity">
    <text evidence="1 4">Belongs to the short-chain dehydrogenases/reductases (SDR) family.</text>
</comment>